<dbReference type="Proteomes" id="UP000887159">
    <property type="component" value="Unassembled WGS sequence"/>
</dbReference>
<organism evidence="2 3">
    <name type="scientific">Trichonephila clavipes</name>
    <name type="common">Golden silk orbweaver</name>
    <name type="synonym">Nephila clavipes</name>
    <dbReference type="NCBI Taxonomy" id="2585209"/>
    <lineage>
        <taxon>Eukaryota</taxon>
        <taxon>Metazoa</taxon>
        <taxon>Ecdysozoa</taxon>
        <taxon>Arthropoda</taxon>
        <taxon>Chelicerata</taxon>
        <taxon>Arachnida</taxon>
        <taxon>Araneae</taxon>
        <taxon>Araneomorphae</taxon>
        <taxon>Entelegynae</taxon>
        <taxon>Araneoidea</taxon>
        <taxon>Nephilidae</taxon>
        <taxon>Trichonephila</taxon>
    </lineage>
</organism>
<sequence length="127" mass="14381">METVDAYRIFERSEANHGLRYTLYYGDGDSKAFNNVKDIYGYDSIVKYECIGQVQKRVGSRLRKLKKSTKGLGGKVPLWHGGTLNSRRVANPLVWLVEGEEKWEAPGYPQGSLPLNWGGTEQNRTIT</sequence>
<proteinExistence type="predicted"/>
<feature type="domain" description="Mutator-like transposase" evidence="1">
    <location>
        <begin position="1"/>
        <end position="70"/>
    </location>
</feature>
<dbReference type="Pfam" id="PF20700">
    <property type="entry name" value="Mutator"/>
    <property type="match status" value="1"/>
</dbReference>
<dbReference type="InterPro" id="IPR049012">
    <property type="entry name" value="Mutator_transp_dom"/>
</dbReference>
<name>A0A8X6W0K7_TRICX</name>
<dbReference type="EMBL" id="BMAU01021371">
    <property type="protein sequence ID" value="GFY25646.1"/>
    <property type="molecule type" value="Genomic_DNA"/>
</dbReference>
<dbReference type="AlphaFoldDB" id="A0A8X6W0K7"/>
<evidence type="ECO:0000313" key="2">
    <source>
        <dbReference type="EMBL" id="GFY25646.1"/>
    </source>
</evidence>
<gene>
    <name evidence="2" type="primary">AVEN_88470_1</name>
    <name evidence="2" type="ORF">TNCV_2487661</name>
</gene>
<evidence type="ECO:0000313" key="3">
    <source>
        <dbReference type="Proteomes" id="UP000887159"/>
    </source>
</evidence>
<accession>A0A8X6W0K7</accession>
<reference evidence="2" key="1">
    <citation type="submission" date="2020-08" db="EMBL/GenBank/DDBJ databases">
        <title>Multicomponent nature underlies the extraordinary mechanical properties of spider dragline silk.</title>
        <authorList>
            <person name="Kono N."/>
            <person name="Nakamura H."/>
            <person name="Mori M."/>
            <person name="Yoshida Y."/>
            <person name="Ohtoshi R."/>
            <person name="Malay A.D."/>
            <person name="Moran D.A.P."/>
            <person name="Tomita M."/>
            <person name="Numata K."/>
            <person name="Arakawa K."/>
        </authorList>
    </citation>
    <scope>NUCLEOTIDE SEQUENCE</scope>
</reference>
<evidence type="ECO:0000259" key="1">
    <source>
        <dbReference type="Pfam" id="PF20700"/>
    </source>
</evidence>
<comment type="caution">
    <text evidence="2">The sequence shown here is derived from an EMBL/GenBank/DDBJ whole genome shotgun (WGS) entry which is preliminary data.</text>
</comment>
<protein>
    <recommendedName>
        <fullName evidence="1">Mutator-like transposase domain-containing protein</fullName>
    </recommendedName>
</protein>
<keyword evidence="3" id="KW-1185">Reference proteome</keyword>